<dbReference type="InterPro" id="IPR034593">
    <property type="entry name" value="DgoD-like"/>
</dbReference>
<gene>
    <name evidence="4" type="primary">dgoD</name>
    <name evidence="4" type="ORF">E1757_31250</name>
</gene>
<dbReference type="RefSeq" id="WP_133235709.1">
    <property type="nucleotide sequence ID" value="NZ_SMRT01000024.1"/>
</dbReference>
<dbReference type="Proteomes" id="UP000295636">
    <property type="component" value="Unassembled WGS sequence"/>
</dbReference>
<dbReference type="EMBL" id="SMRT01000024">
    <property type="protein sequence ID" value="TDF91821.1"/>
    <property type="molecule type" value="Genomic_DNA"/>
</dbReference>
<evidence type="ECO:0000313" key="5">
    <source>
        <dbReference type="Proteomes" id="UP000295636"/>
    </source>
</evidence>
<dbReference type="PROSITE" id="PS00908">
    <property type="entry name" value="MR_MLE_1"/>
    <property type="match status" value="1"/>
</dbReference>
<dbReference type="InterPro" id="IPR029065">
    <property type="entry name" value="Enolase_C-like"/>
</dbReference>
<dbReference type="SMART" id="SM00922">
    <property type="entry name" value="MR_MLE"/>
    <property type="match status" value="1"/>
</dbReference>
<proteinExistence type="predicted"/>
<dbReference type="SFLD" id="SFLDS00001">
    <property type="entry name" value="Enolase"/>
    <property type="match status" value="1"/>
</dbReference>
<organism evidence="4 5">
    <name type="scientific">Paenibacillus piri</name>
    <dbReference type="NCBI Taxonomy" id="2547395"/>
    <lineage>
        <taxon>Bacteria</taxon>
        <taxon>Bacillati</taxon>
        <taxon>Bacillota</taxon>
        <taxon>Bacilli</taxon>
        <taxon>Bacillales</taxon>
        <taxon>Paenibacillaceae</taxon>
        <taxon>Paenibacillus</taxon>
    </lineage>
</organism>
<dbReference type="EC" id="4.2.1.6" evidence="4"/>
<dbReference type="GO" id="GO:0046872">
    <property type="term" value="F:metal ion binding"/>
    <property type="evidence" value="ECO:0007669"/>
    <property type="project" value="UniProtKB-KW"/>
</dbReference>
<evidence type="ECO:0000259" key="3">
    <source>
        <dbReference type="SMART" id="SM00922"/>
    </source>
</evidence>
<dbReference type="SFLD" id="SFLDG00179">
    <property type="entry name" value="mandelate_racemase"/>
    <property type="match status" value="1"/>
</dbReference>
<dbReference type="PANTHER" id="PTHR48080">
    <property type="entry name" value="D-GALACTONATE DEHYDRATASE-RELATED"/>
    <property type="match status" value="1"/>
</dbReference>
<dbReference type="SUPFAM" id="SSF54826">
    <property type="entry name" value="Enolase N-terminal domain-like"/>
    <property type="match status" value="1"/>
</dbReference>
<comment type="caution">
    <text evidence="4">The sequence shown here is derived from an EMBL/GenBank/DDBJ whole genome shotgun (WGS) entry which is preliminary data.</text>
</comment>
<evidence type="ECO:0000313" key="4">
    <source>
        <dbReference type="EMBL" id="TDF91821.1"/>
    </source>
</evidence>
<dbReference type="InterPro" id="IPR036849">
    <property type="entry name" value="Enolase-like_C_sf"/>
</dbReference>
<dbReference type="InterPro" id="IPR013341">
    <property type="entry name" value="Mandelate_racemase_N_dom"/>
</dbReference>
<dbReference type="InterPro" id="IPR029017">
    <property type="entry name" value="Enolase-like_N"/>
</dbReference>
<dbReference type="Gene3D" id="3.30.390.10">
    <property type="entry name" value="Enolase-like, N-terminal domain"/>
    <property type="match status" value="1"/>
</dbReference>
<dbReference type="Gene3D" id="3.20.20.120">
    <property type="entry name" value="Enolase-like C-terminal domain"/>
    <property type="match status" value="1"/>
</dbReference>
<keyword evidence="2 4" id="KW-0456">Lyase</keyword>
<dbReference type="AlphaFoldDB" id="A0A4R5K9H4"/>
<evidence type="ECO:0000256" key="1">
    <source>
        <dbReference type="ARBA" id="ARBA00022723"/>
    </source>
</evidence>
<feature type="domain" description="Mandelate racemase/muconate lactonizing enzyme C-terminal" evidence="3">
    <location>
        <begin position="123"/>
        <end position="228"/>
    </location>
</feature>
<dbReference type="Pfam" id="PF02746">
    <property type="entry name" value="MR_MLE_N"/>
    <property type="match status" value="1"/>
</dbReference>
<keyword evidence="5" id="KW-1185">Reference proteome</keyword>
<protein>
    <submittedName>
        <fullName evidence="4">Galactonate dehydratase</fullName>
        <ecNumber evidence="4">4.2.1.6</ecNumber>
    </submittedName>
</protein>
<dbReference type="PANTHER" id="PTHR48080:SF2">
    <property type="entry name" value="D-GALACTONATE DEHYDRATASE"/>
    <property type="match status" value="1"/>
</dbReference>
<dbReference type="SUPFAM" id="SSF51604">
    <property type="entry name" value="Enolase C-terminal domain-like"/>
    <property type="match status" value="1"/>
</dbReference>
<keyword evidence="1" id="KW-0479">Metal-binding</keyword>
<dbReference type="NCBIfam" id="NF010624">
    <property type="entry name" value="PRK14017.1"/>
    <property type="match status" value="1"/>
</dbReference>
<name>A0A4R5K9H4_9BACL</name>
<dbReference type="Pfam" id="PF13378">
    <property type="entry name" value="MR_MLE_C"/>
    <property type="match status" value="1"/>
</dbReference>
<reference evidence="4 5" key="1">
    <citation type="submission" date="2019-03" db="EMBL/GenBank/DDBJ databases">
        <title>This is whole genome sequence of Paenibacillus sp MS74 strain.</title>
        <authorList>
            <person name="Trinh H.N."/>
        </authorList>
    </citation>
    <scope>NUCLEOTIDE SEQUENCE [LARGE SCALE GENOMIC DNA]</scope>
    <source>
        <strain evidence="4 5">MS74</strain>
    </source>
</reference>
<sequence>MKITEIKTYLVSTLRQNWLFVKVLTDEGIHGWGEASVEGQEKAVEQSIHVLAERSVIGDDPRNIEKIWQKMYRHGFWKGGFIYMSAISAIDQALWDINGKLYNVPVYMLLGGAVRDKIRTYTHAGNAESALKAIEMGFDGIKTGGGKSGPTYDPASDIEFLDENLAAIRRAIGKDKVICIDSHGQAAPADAIKLLEVAAKHNVYFYEEPIPPENSAAYKRIRNNSSKVPIAAGERLFSRFEFREIVENRLLDIVQPDICHCGGITEIRKIASMVEPYHIKFAPHNPNGPVAAAASLHVSAATQNFDILEFAAHSVYARADIYNMSLKPENGYFPLPEGPGLGIELDEKAFEKYPYIYKQYEPRYSLDGSVAEI</sequence>
<accession>A0A4R5K9H4</accession>
<dbReference type="GO" id="GO:0009063">
    <property type="term" value="P:amino acid catabolic process"/>
    <property type="evidence" value="ECO:0007669"/>
    <property type="project" value="InterPro"/>
</dbReference>
<evidence type="ECO:0000256" key="2">
    <source>
        <dbReference type="ARBA" id="ARBA00023239"/>
    </source>
</evidence>
<dbReference type="OrthoDB" id="9775391at2"/>
<dbReference type="GO" id="GO:0008869">
    <property type="term" value="F:galactonate dehydratase activity"/>
    <property type="evidence" value="ECO:0007669"/>
    <property type="project" value="UniProtKB-EC"/>
</dbReference>
<dbReference type="InterPro" id="IPR018110">
    <property type="entry name" value="Mandel_Rmase/mucon_lact_enz_CS"/>
</dbReference>
<dbReference type="InterPro" id="IPR013342">
    <property type="entry name" value="Mandelate_racemase_C"/>
</dbReference>